<dbReference type="Proteomes" id="UP000886829">
    <property type="component" value="Unassembled WGS sequence"/>
</dbReference>
<comment type="caution">
    <text evidence="1">The sequence shown here is derived from an EMBL/GenBank/DDBJ whole genome shotgun (WGS) entry which is preliminary data.</text>
</comment>
<gene>
    <name evidence="1" type="ORF">H9850_09925</name>
</gene>
<proteinExistence type="predicted"/>
<accession>A0A9D1WF26</accession>
<organism evidence="1 2">
    <name type="scientific">Candidatus Anaerobiospirillum pullistercoris</name>
    <dbReference type="NCBI Taxonomy" id="2838452"/>
    <lineage>
        <taxon>Bacteria</taxon>
        <taxon>Pseudomonadati</taxon>
        <taxon>Pseudomonadota</taxon>
        <taxon>Gammaproteobacteria</taxon>
        <taxon>Aeromonadales</taxon>
        <taxon>Succinivibrionaceae</taxon>
        <taxon>Anaerobiospirillum</taxon>
    </lineage>
</organism>
<dbReference type="AlphaFoldDB" id="A0A9D1WF26"/>
<evidence type="ECO:0000313" key="1">
    <source>
        <dbReference type="EMBL" id="HIX57769.1"/>
    </source>
</evidence>
<name>A0A9D1WF26_9GAMM</name>
<evidence type="ECO:0000313" key="2">
    <source>
        <dbReference type="Proteomes" id="UP000886829"/>
    </source>
</evidence>
<protein>
    <submittedName>
        <fullName evidence="1">Uncharacterized protein</fullName>
    </submittedName>
</protein>
<dbReference type="EMBL" id="DXEV01000196">
    <property type="protein sequence ID" value="HIX57769.1"/>
    <property type="molecule type" value="Genomic_DNA"/>
</dbReference>
<sequence length="219" mass="24570">MIYSNYKLVEQGRLGTVKDYFFNPPQTIKEQASGLSTNTDQPEMAELANHSDPAIFLGEVNGRVYRYFPDDFDMSQIGDQDPDIDFRKETALDETTRLALREQATCRFKKQEARDQIDSEVGDVLDLLADMGQLVEFAIIAVSAMCADRAGIIPLTDSTAKDYGLRGAAVLKAVADGQLMLRSSFETPEKMITTIMPRYSLVQKIVRDRYINPLKELGL</sequence>
<reference evidence="1" key="1">
    <citation type="journal article" date="2021" name="PeerJ">
        <title>Extensive microbial diversity within the chicken gut microbiome revealed by metagenomics and culture.</title>
        <authorList>
            <person name="Gilroy R."/>
            <person name="Ravi A."/>
            <person name="Getino M."/>
            <person name="Pursley I."/>
            <person name="Horton D.L."/>
            <person name="Alikhan N.F."/>
            <person name="Baker D."/>
            <person name="Gharbi K."/>
            <person name="Hall N."/>
            <person name="Watson M."/>
            <person name="Adriaenssens E.M."/>
            <person name="Foster-Nyarko E."/>
            <person name="Jarju S."/>
            <person name="Secka A."/>
            <person name="Antonio M."/>
            <person name="Oren A."/>
            <person name="Chaudhuri R.R."/>
            <person name="La Ragione R."/>
            <person name="Hildebrand F."/>
            <person name="Pallen M.J."/>
        </authorList>
    </citation>
    <scope>NUCLEOTIDE SEQUENCE</scope>
    <source>
        <strain evidence="1">USASDec5-558</strain>
    </source>
</reference>
<reference evidence="1" key="2">
    <citation type="submission" date="2021-04" db="EMBL/GenBank/DDBJ databases">
        <authorList>
            <person name="Gilroy R."/>
        </authorList>
    </citation>
    <scope>NUCLEOTIDE SEQUENCE</scope>
    <source>
        <strain evidence="1">USASDec5-558</strain>
    </source>
</reference>